<dbReference type="InParanoid" id="A0A2H3DKF6"/>
<evidence type="ECO:0000259" key="5">
    <source>
        <dbReference type="Pfam" id="PF04389"/>
    </source>
</evidence>
<dbReference type="EMBL" id="KZ293668">
    <property type="protein sequence ID" value="PBK89557.1"/>
    <property type="molecule type" value="Genomic_DNA"/>
</dbReference>
<dbReference type="InterPro" id="IPR003137">
    <property type="entry name" value="PA_domain"/>
</dbReference>
<proteinExistence type="inferred from homology"/>
<dbReference type="InterPro" id="IPR007484">
    <property type="entry name" value="Peptidase_M28"/>
</dbReference>
<dbReference type="Gene3D" id="1.20.930.40">
    <property type="entry name" value="Transferrin receptor-like, dimerisation domain"/>
    <property type="match status" value="1"/>
</dbReference>
<feature type="domain" description="PA" evidence="3">
    <location>
        <begin position="239"/>
        <end position="327"/>
    </location>
</feature>
<accession>A0A2H3DKF6</accession>
<dbReference type="SUPFAM" id="SSF47672">
    <property type="entry name" value="Transferrin receptor-like dimerisation domain"/>
    <property type="match status" value="1"/>
</dbReference>
<sequence length="913" mass="101199">MWRNTVISDVYSRYLKQIWFVTAMVDEKSSYNDSKAIPTPVTTLANVPARRRSIVKLVLALGIVVVALHSVLRPYVLDAISLDEHTKAHKPLVGKRAENVFLSVPNEEVCIATSRHYTAKPHLAGSEIDLSTAKDFLHFLQTELGVKPPTEDPIYPAGSPESQSATLSIPKTHAAQAWIDVYYPVMNTPLDRVVQALDQDGKVIWDADLTEHTDDTDPEAGEYYDFVPTFHGLSKGGDVTGKLVYANYGLKEDYDALAAKGVNLTGSIILARYGGNFRGLKVKGAQEVGAVGILTYSDTRDDGAVTVENGYKPYPDGPARSPTSVQRGSVQFISMYPGDPTTPGYPSYENVTRTEGLNIPSIPSLPFSWANAQKLLEFSEKGEINVRLVNHVDDKVIPIWNTMAVIPGYITDEIVVVGNHRDVQVMGAADPTSGTASIAETIRGLGVLIRKGWKPLRTIVIASWDAEEYGLIGSTEWGEDFAEFIDKYVVAYVNIDGSASGSRYGTQASPLLAHLVRQSALDIPHPTQKGRTLWDATEDTGSYFGAREVGEPVIDPNVVIMSEARANAVDALGVGVLGSGSDYTVFLQRLGIASTNGGFGHTINDPVYHYHSVYDSERWMELYGDPGFFRHTAIAKHLGLQVLRLADSVVLPLNTTHYSYELENYLDKVEILVSAQSVDVDLFPLRQSIHSLQAVSLALDYEKFNAERNLIEVLKKWRKEASKLKKLKKKLRKAYCKVKKALGHPCEPRHHHHKHHDKQYQLTEEECRVTHTGFEHRIGRLPAWRQEVAENEMLYGFALQAGFEKSQRGCAKSAISRLPHFPIGELKEAVKRLRVVNQKLIAFERGFISEDGISEREWYKHLGVAPGKWLGYGATTLPALTESITIDGNATLAKYEAVRLKDLLDSLVEKIRV</sequence>
<keyword evidence="2" id="KW-0472">Membrane</keyword>
<dbReference type="OMA" id="HMAGTPG"/>
<dbReference type="GO" id="GO:0004180">
    <property type="term" value="F:carboxypeptidase activity"/>
    <property type="evidence" value="ECO:0007669"/>
    <property type="project" value="TreeGrafter"/>
</dbReference>
<keyword evidence="7" id="KW-1185">Reference proteome</keyword>
<evidence type="ECO:0000313" key="7">
    <source>
        <dbReference type="Proteomes" id="UP000217790"/>
    </source>
</evidence>
<dbReference type="CDD" id="cd08022">
    <property type="entry name" value="M28_PSMA_like"/>
    <property type="match status" value="1"/>
</dbReference>
<keyword evidence="2" id="KW-1133">Transmembrane helix</keyword>
<evidence type="ECO:0000259" key="3">
    <source>
        <dbReference type="Pfam" id="PF02225"/>
    </source>
</evidence>
<dbReference type="FunCoup" id="A0A2H3DKF6">
    <property type="interactions" value="75"/>
</dbReference>
<dbReference type="Gene3D" id="3.40.630.10">
    <property type="entry name" value="Zn peptidases"/>
    <property type="match status" value="1"/>
</dbReference>
<dbReference type="Pfam" id="PF04253">
    <property type="entry name" value="TFR_dimer"/>
    <property type="match status" value="1"/>
</dbReference>
<gene>
    <name evidence="6" type="ORF">ARMGADRAFT_1054649</name>
</gene>
<evidence type="ECO:0000259" key="4">
    <source>
        <dbReference type="Pfam" id="PF04253"/>
    </source>
</evidence>
<dbReference type="SUPFAM" id="SSF52025">
    <property type="entry name" value="PA domain"/>
    <property type="match status" value="1"/>
</dbReference>
<protein>
    <submittedName>
        <fullName evidence="6">Zn-dependent exopeptidase</fullName>
    </submittedName>
</protein>
<evidence type="ECO:0000256" key="1">
    <source>
        <dbReference type="ARBA" id="ARBA00005634"/>
    </source>
</evidence>
<evidence type="ECO:0000256" key="2">
    <source>
        <dbReference type="SAM" id="Phobius"/>
    </source>
</evidence>
<evidence type="ECO:0000313" key="6">
    <source>
        <dbReference type="EMBL" id="PBK89557.1"/>
    </source>
</evidence>
<dbReference type="Proteomes" id="UP000217790">
    <property type="component" value="Unassembled WGS sequence"/>
</dbReference>
<feature type="domain" description="Transferrin receptor-like dimerisation" evidence="4">
    <location>
        <begin position="831"/>
        <end position="909"/>
    </location>
</feature>
<dbReference type="InterPro" id="IPR039373">
    <property type="entry name" value="Peptidase_M28B"/>
</dbReference>
<dbReference type="PANTHER" id="PTHR10404:SF46">
    <property type="entry name" value="VACUOLAR PROTEIN SORTING-ASSOCIATED PROTEIN 70"/>
    <property type="match status" value="1"/>
</dbReference>
<organism evidence="6 7">
    <name type="scientific">Armillaria gallica</name>
    <name type="common">Bulbous honey fungus</name>
    <name type="synonym">Armillaria bulbosa</name>
    <dbReference type="NCBI Taxonomy" id="47427"/>
    <lineage>
        <taxon>Eukaryota</taxon>
        <taxon>Fungi</taxon>
        <taxon>Dikarya</taxon>
        <taxon>Basidiomycota</taxon>
        <taxon>Agaricomycotina</taxon>
        <taxon>Agaricomycetes</taxon>
        <taxon>Agaricomycetidae</taxon>
        <taxon>Agaricales</taxon>
        <taxon>Marasmiineae</taxon>
        <taxon>Physalacriaceae</taxon>
        <taxon>Armillaria</taxon>
    </lineage>
</organism>
<dbReference type="FunFam" id="3.40.630.10:FF:000101">
    <property type="entry name" value="N-acetylated alpha-linked acidic dipeptidase like 1"/>
    <property type="match status" value="1"/>
</dbReference>
<dbReference type="AlphaFoldDB" id="A0A2H3DKF6"/>
<feature type="domain" description="Peptidase M28" evidence="5">
    <location>
        <begin position="401"/>
        <end position="532"/>
    </location>
</feature>
<dbReference type="InterPro" id="IPR046450">
    <property type="entry name" value="PA_dom_sf"/>
</dbReference>
<comment type="similarity">
    <text evidence="1">Belongs to the peptidase M28 family. M28B subfamily.</text>
</comment>
<dbReference type="STRING" id="47427.A0A2H3DKF6"/>
<dbReference type="OrthoDB" id="5841748at2759"/>
<feature type="transmembrane region" description="Helical" evidence="2">
    <location>
        <begin position="54"/>
        <end position="72"/>
    </location>
</feature>
<keyword evidence="2" id="KW-0812">Transmembrane</keyword>
<dbReference type="CDD" id="cd02121">
    <property type="entry name" value="PA_GCPII_like"/>
    <property type="match status" value="1"/>
</dbReference>
<dbReference type="SUPFAM" id="SSF53187">
    <property type="entry name" value="Zn-dependent exopeptidases"/>
    <property type="match status" value="1"/>
</dbReference>
<dbReference type="InterPro" id="IPR036757">
    <property type="entry name" value="TFR-like_dimer_dom_sf"/>
</dbReference>
<dbReference type="Pfam" id="PF04389">
    <property type="entry name" value="Peptidase_M28"/>
    <property type="match status" value="1"/>
</dbReference>
<dbReference type="Pfam" id="PF02225">
    <property type="entry name" value="PA"/>
    <property type="match status" value="1"/>
</dbReference>
<dbReference type="PANTHER" id="PTHR10404">
    <property type="entry name" value="N-ACETYLATED-ALPHA-LINKED ACIDIC DIPEPTIDASE"/>
    <property type="match status" value="1"/>
</dbReference>
<dbReference type="Gene3D" id="3.50.30.30">
    <property type="match status" value="1"/>
</dbReference>
<dbReference type="InterPro" id="IPR007365">
    <property type="entry name" value="TFR-like_dimer_dom"/>
</dbReference>
<reference evidence="7" key="1">
    <citation type="journal article" date="2017" name="Nat. Ecol. Evol.">
        <title>Genome expansion and lineage-specific genetic innovations in the forest pathogenic fungi Armillaria.</title>
        <authorList>
            <person name="Sipos G."/>
            <person name="Prasanna A.N."/>
            <person name="Walter M.C."/>
            <person name="O'Connor E."/>
            <person name="Balint B."/>
            <person name="Krizsan K."/>
            <person name="Kiss B."/>
            <person name="Hess J."/>
            <person name="Varga T."/>
            <person name="Slot J."/>
            <person name="Riley R."/>
            <person name="Boka B."/>
            <person name="Rigling D."/>
            <person name="Barry K."/>
            <person name="Lee J."/>
            <person name="Mihaltcheva S."/>
            <person name="LaButti K."/>
            <person name="Lipzen A."/>
            <person name="Waldron R."/>
            <person name="Moloney N.M."/>
            <person name="Sperisen C."/>
            <person name="Kredics L."/>
            <person name="Vagvoelgyi C."/>
            <person name="Patrignani A."/>
            <person name="Fitzpatrick D."/>
            <person name="Nagy I."/>
            <person name="Doyle S."/>
            <person name="Anderson J.B."/>
            <person name="Grigoriev I.V."/>
            <person name="Gueldener U."/>
            <person name="Muensterkoetter M."/>
            <person name="Nagy L.G."/>
        </authorList>
    </citation>
    <scope>NUCLEOTIDE SEQUENCE [LARGE SCALE GENOMIC DNA]</scope>
    <source>
        <strain evidence="7">Ar21-2</strain>
    </source>
</reference>
<name>A0A2H3DKF6_ARMGA</name>